<dbReference type="InterPro" id="IPR052698">
    <property type="entry name" value="MoCofactor_Util/Proc"/>
</dbReference>
<reference evidence="3 4" key="1">
    <citation type="submission" date="2020-07" db="EMBL/GenBank/DDBJ databases">
        <title>Thermogemmata thermophila gen. nov., sp. nov., a novel moderate thermophilic planctomycete from a Kamchatka hot spring.</title>
        <authorList>
            <person name="Elcheninov A.G."/>
            <person name="Podosokorskaya O.A."/>
            <person name="Kovaleva O.L."/>
            <person name="Novikov A."/>
            <person name="Bonch-Osmolovskaya E.A."/>
            <person name="Toshchakov S.V."/>
            <person name="Kublanov I.V."/>
        </authorList>
    </citation>
    <scope>NUCLEOTIDE SEQUENCE [LARGE SCALE GENOMIC DNA]</scope>
    <source>
        <strain evidence="3 4">2918</strain>
    </source>
</reference>
<dbReference type="AlphaFoldDB" id="A0A7V9AB88"/>
<evidence type="ECO:0000259" key="1">
    <source>
        <dbReference type="Pfam" id="PF02625"/>
    </source>
</evidence>
<evidence type="ECO:0000313" key="3">
    <source>
        <dbReference type="EMBL" id="MBA2225773.1"/>
    </source>
</evidence>
<dbReference type="Gene3D" id="3.40.50.720">
    <property type="entry name" value="NAD(P)-binding Rossmann-like Domain"/>
    <property type="match status" value="1"/>
</dbReference>
<dbReference type="Proteomes" id="UP000542342">
    <property type="component" value="Unassembled WGS sequence"/>
</dbReference>
<organism evidence="3 4">
    <name type="scientific">Thermogemmata fonticola</name>
    <dbReference type="NCBI Taxonomy" id="2755323"/>
    <lineage>
        <taxon>Bacteria</taxon>
        <taxon>Pseudomonadati</taxon>
        <taxon>Planctomycetota</taxon>
        <taxon>Planctomycetia</taxon>
        <taxon>Gemmatales</taxon>
        <taxon>Gemmataceae</taxon>
        <taxon>Thermogemmata</taxon>
    </lineage>
</organism>
<dbReference type="PANTHER" id="PTHR30388:SF6">
    <property type="entry name" value="XANTHINE DEHYDROGENASE SUBUNIT A-RELATED"/>
    <property type="match status" value="1"/>
</dbReference>
<gene>
    <name evidence="3" type="ORF">H0921_06295</name>
</gene>
<evidence type="ECO:0000259" key="2">
    <source>
        <dbReference type="Pfam" id="PF13478"/>
    </source>
</evidence>
<dbReference type="InterPro" id="IPR036291">
    <property type="entry name" value="NAD(P)-bd_dom_sf"/>
</dbReference>
<dbReference type="SUPFAM" id="SSF51735">
    <property type="entry name" value="NAD(P)-binding Rossmann-fold domains"/>
    <property type="match status" value="1"/>
</dbReference>
<comment type="caution">
    <text evidence="3">The sequence shown here is derived from an EMBL/GenBank/DDBJ whole genome shotgun (WGS) entry which is preliminary data.</text>
</comment>
<dbReference type="RefSeq" id="WP_194537210.1">
    <property type="nucleotide sequence ID" value="NZ_JACEFB010000003.1"/>
</dbReference>
<feature type="domain" description="XdhC- CoxI" evidence="1">
    <location>
        <begin position="12"/>
        <end position="74"/>
    </location>
</feature>
<feature type="domain" description="XdhC Rossmann" evidence="2">
    <location>
        <begin position="210"/>
        <end position="354"/>
    </location>
</feature>
<dbReference type="InterPro" id="IPR003777">
    <property type="entry name" value="XdhC_CoxI"/>
</dbReference>
<dbReference type="PANTHER" id="PTHR30388">
    <property type="entry name" value="ALDEHYDE OXIDOREDUCTASE MOLYBDENUM COFACTOR ASSEMBLY PROTEIN"/>
    <property type="match status" value="1"/>
</dbReference>
<dbReference type="Pfam" id="PF13478">
    <property type="entry name" value="XdhC_C"/>
    <property type="match status" value="1"/>
</dbReference>
<sequence length="398" mass="43180">MRSVLDELIAARERGLECVYCQVVETRGSTPQKAGAVMLVYADGRQAGTLGGGCIEADVKRRALARLHDQAPPLLCTFTLDGDYGWDDGLICGGRMTILIHPLSARTDPDSLALRYYRHLHSLVQGGKGHWEAVALESTPHGPAASRWLFDHQANLVAWWGGAAVAAPEVVANFLAHKPANVTVGTAATLRRATVRQGIAWLPTPRRKTLLIVGGGHVGQATAQLAAAADFDIWVLDDRERYASADRFPQAQRRLVGPIGATLQELAPTLTEDVYAVIVTRGHNHDEEALFHLAGTACGYVGMIGSRRKIRLIFEDLQRRGIPAEALQRVRAPLGWPIGSQSVMEIAISIVAELIAWRNLGPESTRRMYAQLCSDPEQDCGLSEDVSCPTAPIAREGK</sequence>
<dbReference type="InterPro" id="IPR027051">
    <property type="entry name" value="XdhC_Rossmann_dom"/>
</dbReference>
<keyword evidence="4" id="KW-1185">Reference proteome</keyword>
<proteinExistence type="predicted"/>
<accession>A0A7V9AB88</accession>
<dbReference type="Pfam" id="PF02625">
    <property type="entry name" value="XdhC_CoxI"/>
    <property type="match status" value="1"/>
</dbReference>
<protein>
    <submittedName>
        <fullName evidence="3">XdhC family protein</fullName>
    </submittedName>
</protein>
<dbReference type="EMBL" id="JACEFB010000003">
    <property type="protein sequence ID" value="MBA2225773.1"/>
    <property type="molecule type" value="Genomic_DNA"/>
</dbReference>
<name>A0A7V9AB88_9BACT</name>
<evidence type="ECO:0000313" key="4">
    <source>
        <dbReference type="Proteomes" id="UP000542342"/>
    </source>
</evidence>